<dbReference type="AlphaFoldDB" id="A0A0F9KD51"/>
<sequence>MAQFGSGPELAAQCPRVPTPDGWRPWTDADGPMPDVLAKRSKSLIDDQSVPLGTTESYPLPGVTTLIRLEPHMWSRDETGNLVQGCFRAAGIYLPSAAPSAETIKAPMSGTTKAIAGLTVVSLSVGILATVAALRKRKS</sequence>
<proteinExistence type="predicted"/>
<gene>
    <name evidence="3" type="ORF">LCGC14_1342760</name>
</gene>
<feature type="region of interest" description="Disordered" evidence="1">
    <location>
        <begin position="1"/>
        <end position="32"/>
    </location>
</feature>
<evidence type="ECO:0000256" key="1">
    <source>
        <dbReference type="SAM" id="MobiDB-lite"/>
    </source>
</evidence>
<accession>A0A0F9KD51</accession>
<name>A0A0F9KD51_9ZZZZ</name>
<dbReference type="EMBL" id="LAZR01008225">
    <property type="protein sequence ID" value="KKM80149.1"/>
    <property type="molecule type" value="Genomic_DNA"/>
</dbReference>
<evidence type="ECO:0000256" key="2">
    <source>
        <dbReference type="SAM" id="Phobius"/>
    </source>
</evidence>
<keyword evidence="2" id="KW-0472">Membrane</keyword>
<feature type="transmembrane region" description="Helical" evidence="2">
    <location>
        <begin position="114"/>
        <end position="134"/>
    </location>
</feature>
<organism evidence="3">
    <name type="scientific">marine sediment metagenome</name>
    <dbReference type="NCBI Taxonomy" id="412755"/>
    <lineage>
        <taxon>unclassified sequences</taxon>
        <taxon>metagenomes</taxon>
        <taxon>ecological metagenomes</taxon>
    </lineage>
</organism>
<keyword evidence="2" id="KW-1133">Transmembrane helix</keyword>
<evidence type="ECO:0000313" key="3">
    <source>
        <dbReference type="EMBL" id="KKM80149.1"/>
    </source>
</evidence>
<keyword evidence="2" id="KW-0812">Transmembrane</keyword>
<protein>
    <submittedName>
        <fullName evidence="3">Uncharacterized protein</fullName>
    </submittedName>
</protein>
<reference evidence="3" key="1">
    <citation type="journal article" date="2015" name="Nature">
        <title>Complex archaea that bridge the gap between prokaryotes and eukaryotes.</title>
        <authorList>
            <person name="Spang A."/>
            <person name="Saw J.H."/>
            <person name="Jorgensen S.L."/>
            <person name="Zaremba-Niedzwiedzka K."/>
            <person name="Martijn J."/>
            <person name="Lind A.E."/>
            <person name="van Eijk R."/>
            <person name="Schleper C."/>
            <person name="Guy L."/>
            <person name="Ettema T.J."/>
        </authorList>
    </citation>
    <scope>NUCLEOTIDE SEQUENCE</scope>
</reference>
<comment type="caution">
    <text evidence="3">The sequence shown here is derived from an EMBL/GenBank/DDBJ whole genome shotgun (WGS) entry which is preliminary data.</text>
</comment>